<sequence>MDTWGVKVHQLLLLPQLLFGKAVRQRPAEPGVVFTVGVGDAGREFGKGRVEEDAGLAHLRHGFFDPDPMPVDVLKGPVVGKGQVVRPYPHHRPVAVVRLLGSERLRAADALQGPWNPRRPAPERARHVPQGVEEDVVYY</sequence>
<reference evidence="3" key="3">
    <citation type="submission" date="2025-08" db="UniProtKB">
        <authorList>
            <consortium name="RefSeq"/>
        </authorList>
    </citation>
    <scope>IDENTIFICATION</scope>
    <source>
        <strain evidence="3">NI907</strain>
    </source>
</reference>
<protein>
    <recommendedName>
        <fullName evidence="4">Secreted protein</fullName>
    </recommendedName>
</protein>
<evidence type="ECO:0000256" key="1">
    <source>
        <dbReference type="SAM" id="SignalP"/>
    </source>
</evidence>
<feature type="chain" id="PRO_5027724381" description="Secreted protein" evidence="1">
    <location>
        <begin position="21"/>
        <end position="139"/>
    </location>
</feature>
<dbReference type="GeneID" id="41964382"/>
<keyword evidence="1" id="KW-0732">Signal</keyword>
<name>A0A6P8AR60_PYRGI</name>
<evidence type="ECO:0008006" key="4">
    <source>
        <dbReference type="Google" id="ProtNLM"/>
    </source>
</evidence>
<gene>
    <name evidence="3" type="ORF">PgNI_09491</name>
</gene>
<dbReference type="AlphaFoldDB" id="A0A6P8AR60"/>
<reference evidence="3" key="1">
    <citation type="journal article" date="2019" name="Mol. Biol. Evol.">
        <title>Blast fungal genomes show frequent chromosomal changes, gene gains and losses, and effector gene turnover.</title>
        <authorList>
            <person name="Gomez Luciano L.B."/>
            <person name="Jason Tsai I."/>
            <person name="Chuma I."/>
            <person name="Tosa Y."/>
            <person name="Chen Y.H."/>
            <person name="Li J.Y."/>
            <person name="Li M.Y."/>
            <person name="Jade Lu M.Y."/>
            <person name="Nakayashiki H."/>
            <person name="Li W.H."/>
        </authorList>
    </citation>
    <scope>NUCLEOTIDE SEQUENCE</scope>
    <source>
        <strain evidence="3">NI907</strain>
    </source>
</reference>
<keyword evidence="2" id="KW-1185">Reference proteome</keyword>
<proteinExistence type="predicted"/>
<feature type="signal peptide" evidence="1">
    <location>
        <begin position="1"/>
        <end position="20"/>
    </location>
</feature>
<dbReference type="KEGG" id="pgri:PgNI_09491"/>
<accession>A0A6P8AR60</accession>
<dbReference type="RefSeq" id="XP_030977393.1">
    <property type="nucleotide sequence ID" value="XM_031129474.1"/>
</dbReference>
<organism evidence="2 3">
    <name type="scientific">Pyricularia grisea</name>
    <name type="common">Crabgrass-specific blast fungus</name>
    <name type="synonym">Magnaporthe grisea</name>
    <dbReference type="NCBI Taxonomy" id="148305"/>
    <lineage>
        <taxon>Eukaryota</taxon>
        <taxon>Fungi</taxon>
        <taxon>Dikarya</taxon>
        <taxon>Ascomycota</taxon>
        <taxon>Pezizomycotina</taxon>
        <taxon>Sordariomycetes</taxon>
        <taxon>Sordariomycetidae</taxon>
        <taxon>Magnaporthales</taxon>
        <taxon>Pyriculariaceae</taxon>
        <taxon>Pyricularia</taxon>
    </lineage>
</organism>
<evidence type="ECO:0000313" key="3">
    <source>
        <dbReference type="RefSeq" id="XP_030977393.1"/>
    </source>
</evidence>
<reference evidence="3" key="2">
    <citation type="submission" date="2019-10" db="EMBL/GenBank/DDBJ databases">
        <authorList>
            <consortium name="NCBI Genome Project"/>
        </authorList>
    </citation>
    <scope>NUCLEOTIDE SEQUENCE</scope>
    <source>
        <strain evidence="3">NI907</strain>
    </source>
</reference>
<evidence type="ECO:0000313" key="2">
    <source>
        <dbReference type="Proteomes" id="UP000515153"/>
    </source>
</evidence>
<dbReference type="Proteomes" id="UP000515153">
    <property type="component" value="Unplaced"/>
</dbReference>